<feature type="domain" description="FAR1" evidence="1">
    <location>
        <begin position="72"/>
        <end position="169"/>
    </location>
</feature>
<reference evidence="2 3" key="1">
    <citation type="journal article" date="2022" name="Cell">
        <title>Repeat-based holocentromeres influence genome architecture and karyotype evolution.</title>
        <authorList>
            <person name="Hofstatter P.G."/>
            <person name="Thangavel G."/>
            <person name="Lux T."/>
            <person name="Neumann P."/>
            <person name="Vondrak T."/>
            <person name="Novak P."/>
            <person name="Zhang M."/>
            <person name="Costa L."/>
            <person name="Castellani M."/>
            <person name="Scott A."/>
            <person name="Toegelov H."/>
            <person name="Fuchs J."/>
            <person name="Mata-Sucre Y."/>
            <person name="Dias Y."/>
            <person name="Vanzela A.L.L."/>
            <person name="Huettel B."/>
            <person name="Almeida C.C.S."/>
            <person name="Simkova H."/>
            <person name="Souza G."/>
            <person name="Pedrosa-Harand A."/>
            <person name="Macas J."/>
            <person name="Mayer K.F.X."/>
            <person name="Houben A."/>
            <person name="Marques A."/>
        </authorList>
    </citation>
    <scope>NUCLEOTIDE SEQUENCE [LARGE SCALE GENOMIC DNA]</scope>
    <source>
        <strain evidence="2">RhyTen1mFocal</strain>
    </source>
</reference>
<dbReference type="InterPro" id="IPR004330">
    <property type="entry name" value="FAR1_DNA_bnd_dom"/>
</dbReference>
<dbReference type="AlphaFoldDB" id="A0AAD5W9P4"/>
<name>A0AAD5W9P4_9POAL</name>
<dbReference type="EMBL" id="JAMRDG010000002">
    <property type="protein sequence ID" value="KAJ3684542.1"/>
    <property type="molecule type" value="Genomic_DNA"/>
</dbReference>
<gene>
    <name evidence="2" type="ORF">LUZ61_013706</name>
</gene>
<sequence>MSALSEAGILVYPHNDGSVQIEENNEKDPYVGFVDCTQDQDVLEDVEWGDVEKEVGDPYIGKQFRYVDDAFRFYNMYGSKRGFSIRKQSKSNSKKDLTSVLFVCSKERFSKRQKQELNGLGSLSILKTPEKDAGSLRTGCQARFRLKLVEGIIWQLSKFVDDHNHELTPDTTARNRKLRSQKSMSSIDKQTIRDLSDQNIAPSKILSYLSMQHGGNDKVSYNSKDVSNLIAMDNRKILGRDIETTLMHFQRKKEEDPEFFYALEVDEDEMSTNQRSESSNALLKLWVNSHTSIYKFVLKIEGMIETIWQHEVDEDIKSINETPSLWSRYQLEFDAREAYTRKVFKEFKELLKDSTLGIVIEKERDALYEVRYFSSNRKWPESHLASVVVFSHAIAIDLNLKGSFVLMP</sequence>
<protein>
    <recommendedName>
        <fullName evidence="1">FAR1 domain-containing protein</fullName>
    </recommendedName>
</protein>
<dbReference type="Proteomes" id="UP001210211">
    <property type="component" value="Unassembled WGS sequence"/>
</dbReference>
<comment type="caution">
    <text evidence="2">The sequence shown here is derived from an EMBL/GenBank/DDBJ whole genome shotgun (WGS) entry which is preliminary data.</text>
</comment>
<organism evidence="2 3">
    <name type="scientific">Rhynchospora tenuis</name>
    <dbReference type="NCBI Taxonomy" id="198213"/>
    <lineage>
        <taxon>Eukaryota</taxon>
        <taxon>Viridiplantae</taxon>
        <taxon>Streptophyta</taxon>
        <taxon>Embryophyta</taxon>
        <taxon>Tracheophyta</taxon>
        <taxon>Spermatophyta</taxon>
        <taxon>Magnoliopsida</taxon>
        <taxon>Liliopsida</taxon>
        <taxon>Poales</taxon>
        <taxon>Cyperaceae</taxon>
        <taxon>Cyperoideae</taxon>
        <taxon>Rhynchosporeae</taxon>
        <taxon>Rhynchospora</taxon>
    </lineage>
</organism>
<keyword evidence="3" id="KW-1185">Reference proteome</keyword>
<evidence type="ECO:0000313" key="3">
    <source>
        <dbReference type="Proteomes" id="UP001210211"/>
    </source>
</evidence>
<accession>A0AAD5W9P4</accession>
<evidence type="ECO:0000313" key="2">
    <source>
        <dbReference type="EMBL" id="KAJ3684542.1"/>
    </source>
</evidence>
<dbReference type="PANTHER" id="PTHR47718">
    <property type="entry name" value="OS01G0519700 PROTEIN"/>
    <property type="match status" value="1"/>
</dbReference>
<proteinExistence type="predicted"/>
<evidence type="ECO:0000259" key="1">
    <source>
        <dbReference type="Pfam" id="PF03101"/>
    </source>
</evidence>
<dbReference type="Pfam" id="PF03101">
    <property type="entry name" value="FAR1"/>
    <property type="match status" value="1"/>
</dbReference>